<protein>
    <submittedName>
        <fullName evidence="1">Uncharacterized protein</fullName>
    </submittedName>
</protein>
<reference evidence="1 2" key="1">
    <citation type="submission" date="2015-01" db="EMBL/GenBank/DDBJ databases">
        <title>The Genome Sequence of Exophiala oligosperma CBS72588.</title>
        <authorList>
            <consortium name="The Broad Institute Genomics Platform"/>
            <person name="Cuomo C."/>
            <person name="de Hoog S."/>
            <person name="Gorbushina A."/>
            <person name="Stielow B."/>
            <person name="Teixiera M."/>
            <person name="Abouelleil A."/>
            <person name="Chapman S.B."/>
            <person name="Priest M."/>
            <person name="Young S.K."/>
            <person name="Wortman J."/>
            <person name="Nusbaum C."/>
            <person name="Birren B."/>
        </authorList>
    </citation>
    <scope>NUCLEOTIDE SEQUENCE [LARGE SCALE GENOMIC DNA]</scope>
    <source>
        <strain evidence="1 2">CBS 72588</strain>
    </source>
</reference>
<accession>A0A0D2B2G5</accession>
<keyword evidence="2" id="KW-1185">Reference proteome</keyword>
<dbReference type="GeneID" id="27354129"/>
<dbReference type="AlphaFoldDB" id="A0A0D2B2G5"/>
<name>A0A0D2B2G5_9EURO</name>
<dbReference type="HOGENOM" id="CLU_1496217_0_0_1"/>
<proteinExistence type="predicted"/>
<sequence>MQEFPASGHQVGQTGFWTTLRHEAGIKGFPSLTETFLWIALSETTSFYGKNGTRLYLPSVRNDRYDGHLYSRASLLVFLITIKLANYCSNRLLTSSPCITRLGMYSGVIKGAHGYNEGRALNWSNIHLDAFLPVNIGILAYLVHTSVYSHSSVYKHGVGFLNSKNSKTLPFVKDVAKIIN</sequence>
<dbReference type="RefSeq" id="XP_016266597.1">
    <property type="nucleotide sequence ID" value="XM_016402700.1"/>
</dbReference>
<dbReference type="VEuPathDB" id="FungiDB:PV06_02055"/>
<organism evidence="1 2">
    <name type="scientific">Exophiala oligosperma</name>
    <dbReference type="NCBI Taxonomy" id="215243"/>
    <lineage>
        <taxon>Eukaryota</taxon>
        <taxon>Fungi</taxon>
        <taxon>Dikarya</taxon>
        <taxon>Ascomycota</taxon>
        <taxon>Pezizomycotina</taxon>
        <taxon>Eurotiomycetes</taxon>
        <taxon>Chaetothyriomycetidae</taxon>
        <taxon>Chaetothyriales</taxon>
        <taxon>Herpotrichiellaceae</taxon>
        <taxon>Exophiala</taxon>
    </lineage>
</organism>
<dbReference type="EMBL" id="KN847333">
    <property type="protein sequence ID" value="KIW46381.1"/>
    <property type="molecule type" value="Genomic_DNA"/>
</dbReference>
<evidence type="ECO:0000313" key="1">
    <source>
        <dbReference type="EMBL" id="KIW46381.1"/>
    </source>
</evidence>
<evidence type="ECO:0000313" key="2">
    <source>
        <dbReference type="Proteomes" id="UP000053342"/>
    </source>
</evidence>
<gene>
    <name evidence="1" type="ORF">PV06_02055</name>
</gene>
<dbReference type="Proteomes" id="UP000053342">
    <property type="component" value="Unassembled WGS sequence"/>
</dbReference>